<sequence>MEAAEIVNQTQKVLSMTDVSVAERLEVVVDLLCRTSFALVQDRLKLEEGKTRFGDLPADLQENIFQRALGDNMTLWACKRVAKSWREICTQLTTWQFSAEVQSLRHPCNEKDYPGCHRGGYHEAYHLNFHLSPSDVFLVVRTRGRKHTGQFSVSFRDAGGKPCTWRRWLSDPLNLESPTGVLVEKSFESDRQSNSEFVVQYRGLEIKFESSGRRHYGDVRVVLGKGLKNESPCAKCRNWLLWRRDTLRRESRIASIVAIGPH</sequence>
<name>A0A1Y1HM08_KLENI</name>
<evidence type="ECO:0000313" key="2">
    <source>
        <dbReference type="Proteomes" id="UP000054558"/>
    </source>
</evidence>
<protein>
    <recommendedName>
        <fullName evidence="3">F-box domain-containing protein</fullName>
    </recommendedName>
</protein>
<gene>
    <name evidence="1" type="ORF">KFL_000170580</name>
</gene>
<organism evidence="1 2">
    <name type="scientific">Klebsormidium nitens</name>
    <name type="common">Green alga</name>
    <name type="synonym">Ulothrix nitens</name>
    <dbReference type="NCBI Taxonomy" id="105231"/>
    <lineage>
        <taxon>Eukaryota</taxon>
        <taxon>Viridiplantae</taxon>
        <taxon>Streptophyta</taxon>
        <taxon>Klebsormidiophyceae</taxon>
        <taxon>Klebsormidiales</taxon>
        <taxon>Klebsormidiaceae</taxon>
        <taxon>Klebsormidium</taxon>
    </lineage>
</organism>
<proteinExistence type="predicted"/>
<evidence type="ECO:0000313" key="1">
    <source>
        <dbReference type="EMBL" id="GAQ78712.1"/>
    </source>
</evidence>
<dbReference type="SUPFAM" id="SSF81383">
    <property type="entry name" value="F-box domain"/>
    <property type="match status" value="1"/>
</dbReference>
<accession>A0A1Y1HM08</accession>
<dbReference type="InterPro" id="IPR036047">
    <property type="entry name" value="F-box-like_dom_sf"/>
</dbReference>
<dbReference type="AlphaFoldDB" id="A0A1Y1HM08"/>
<evidence type="ECO:0008006" key="3">
    <source>
        <dbReference type="Google" id="ProtNLM"/>
    </source>
</evidence>
<dbReference type="EMBL" id="DF236966">
    <property type="protein sequence ID" value="GAQ78712.1"/>
    <property type="molecule type" value="Genomic_DNA"/>
</dbReference>
<keyword evidence="2" id="KW-1185">Reference proteome</keyword>
<dbReference type="Proteomes" id="UP000054558">
    <property type="component" value="Unassembled WGS sequence"/>
</dbReference>
<reference evidence="1 2" key="1">
    <citation type="journal article" date="2014" name="Nat. Commun.">
        <title>Klebsormidium flaccidum genome reveals primary factors for plant terrestrial adaptation.</title>
        <authorList>
            <person name="Hori K."/>
            <person name="Maruyama F."/>
            <person name="Fujisawa T."/>
            <person name="Togashi T."/>
            <person name="Yamamoto N."/>
            <person name="Seo M."/>
            <person name="Sato S."/>
            <person name="Yamada T."/>
            <person name="Mori H."/>
            <person name="Tajima N."/>
            <person name="Moriyama T."/>
            <person name="Ikeuchi M."/>
            <person name="Watanabe M."/>
            <person name="Wada H."/>
            <person name="Kobayashi K."/>
            <person name="Saito M."/>
            <person name="Masuda T."/>
            <person name="Sasaki-Sekimoto Y."/>
            <person name="Mashiguchi K."/>
            <person name="Awai K."/>
            <person name="Shimojima M."/>
            <person name="Masuda S."/>
            <person name="Iwai M."/>
            <person name="Nobusawa T."/>
            <person name="Narise T."/>
            <person name="Kondo S."/>
            <person name="Saito H."/>
            <person name="Sato R."/>
            <person name="Murakawa M."/>
            <person name="Ihara Y."/>
            <person name="Oshima-Yamada Y."/>
            <person name="Ohtaka K."/>
            <person name="Satoh M."/>
            <person name="Sonobe K."/>
            <person name="Ishii M."/>
            <person name="Ohtani R."/>
            <person name="Kanamori-Sato M."/>
            <person name="Honoki R."/>
            <person name="Miyazaki D."/>
            <person name="Mochizuki H."/>
            <person name="Umetsu J."/>
            <person name="Higashi K."/>
            <person name="Shibata D."/>
            <person name="Kamiya Y."/>
            <person name="Sato N."/>
            <person name="Nakamura Y."/>
            <person name="Tabata S."/>
            <person name="Ida S."/>
            <person name="Kurokawa K."/>
            <person name="Ohta H."/>
        </authorList>
    </citation>
    <scope>NUCLEOTIDE SEQUENCE [LARGE SCALE GENOMIC DNA]</scope>
    <source>
        <strain evidence="1 2">NIES-2285</strain>
    </source>
</reference>